<comment type="function">
    <text evidence="11">Cysteine protease that plays a key role in autophagy by mediating both proteolytic activation and delipidation of ATG8 family proteins.</text>
</comment>
<sequence>MEAATMTYDALLLLDVEDFPDSEEPVWILGRQYSTLTDKDAILDDVRSRLWFTYRRNFPAIGGTGPSTDVGWGCMLRCGQMILAQALLCLHLGRDWRWEQDAVLPGGGGYGNIVEAFLDKKDSYYSIHQIAQMGVGEGKQVGQWYGPNTVAQVLRKLTLFDEWSSLAVHVAMDNTVVIKDIESLCRRPHTASVSDAQAQQPKGSSSQCGDGSWRPLLLLIPLRLGLTEINPIYIPSLQVCFTFPQSLGFIGGKPNSAHYFIGYVGDELLYLDPHTCQNAVELDSTSRLPDSSFHCQRASRIHITQLDPSIALGFFCKTESDFREWSDFVTKLVLAGSSLPMFELIPSRPLHWPPFVPPSKPDVLQAAAGFTQVERPDEVRFYDSDDDEFEILQA</sequence>
<keyword evidence="6 11" id="KW-0378">Hydrolase</keyword>
<evidence type="ECO:0000256" key="3">
    <source>
        <dbReference type="ARBA" id="ARBA00022448"/>
    </source>
</evidence>
<keyword evidence="4 11" id="KW-0963">Cytoplasm</keyword>
<evidence type="ECO:0000256" key="11">
    <source>
        <dbReference type="RuleBase" id="RU363115"/>
    </source>
</evidence>
<dbReference type="PANTHER" id="PTHR22624:SF49">
    <property type="entry name" value="CYSTEINE PROTEASE"/>
    <property type="match status" value="1"/>
</dbReference>
<dbReference type="GO" id="GO:0004197">
    <property type="term" value="F:cysteine-type endopeptidase activity"/>
    <property type="evidence" value="ECO:0007669"/>
    <property type="project" value="TreeGrafter"/>
</dbReference>
<keyword evidence="3" id="KW-0813">Transport</keyword>
<evidence type="ECO:0000256" key="2">
    <source>
        <dbReference type="ARBA" id="ARBA00010958"/>
    </source>
</evidence>
<evidence type="ECO:0000313" key="13">
    <source>
        <dbReference type="Proteomes" id="UP001318040"/>
    </source>
</evidence>
<dbReference type="GO" id="GO:0000045">
    <property type="term" value="P:autophagosome assembly"/>
    <property type="evidence" value="ECO:0007669"/>
    <property type="project" value="TreeGrafter"/>
</dbReference>
<feature type="domain" description="Peptidase C54 catalytic" evidence="12">
    <location>
        <begin position="40"/>
        <end position="326"/>
    </location>
</feature>
<dbReference type="InterPro" id="IPR046792">
    <property type="entry name" value="Peptidase_C54_cat"/>
</dbReference>
<evidence type="ECO:0000256" key="10">
    <source>
        <dbReference type="ARBA" id="ARBA00029362"/>
    </source>
</evidence>
<dbReference type="AlphaFoldDB" id="A0AAJ7XHN0"/>
<accession>A0AAJ7XHN0</accession>
<dbReference type="CTD" id="23192"/>
<dbReference type="Proteomes" id="UP001318040">
    <property type="component" value="Chromosome 67"/>
</dbReference>
<evidence type="ECO:0000259" key="12">
    <source>
        <dbReference type="Pfam" id="PF03416"/>
    </source>
</evidence>
<evidence type="ECO:0000256" key="9">
    <source>
        <dbReference type="ARBA" id="ARBA00023006"/>
    </source>
</evidence>
<gene>
    <name evidence="14" type="primary">ATG4B</name>
</gene>
<keyword evidence="7" id="KW-0788">Thiol protease</keyword>
<evidence type="ECO:0000256" key="1">
    <source>
        <dbReference type="ARBA" id="ARBA00004496"/>
    </source>
</evidence>
<comment type="subcellular location">
    <subcellularLocation>
        <location evidence="1 11">Cytoplasm</location>
    </subcellularLocation>
</comment>
<proteinExistence type="inferred from homology"/>
<name>A0AAJ7XHN0_PETMA</name>
<dbReference type="GO" id="GO:0034727">
    <property type="term" value="P:piecemeal microautophagy of the nucleus"/>
    <property type="evidence" value="ECO:0007669"/>
    <property type="project" value="TreeGrafter"/>
</dbReference>
<comment type="similarity">
    <text evidence="2 11">Belongs to the peptidase C54 family.</text>
</comment>
<keyword evidence="8 11" id="KW-0653">Protein transport</keyword>
<evidence type="ECO:0000256" key="5">
    <source>
        <dbReference type="ARBA" id="ARBA00022670"/>
    </source>
</evidence>
<dbReference type="GO" id="GO:0016485">
    <property type="term" value="P:protein processing"/>
    <property type="evidence" value="ECO:0007669"/>
    <property type="project" value="TreeGrafter"/>
</dbReference>
<dbReference type="Pfam" id="PF03416">
    <property type="entry name" value="Peptidase_C54"/>
    <property type="match status" value="1"/>
</dbReference>
<evidence type="ECO:0000313" key="14">
    <source>
        <dbReference type="RefSeq" id="XP_032834517.1"/>
    </source>
</evidence>
<dbReference type="EC" id="3.4.22.-" evidence="11"/>
<dbReference type="GO" id="GO:0015031">
    <property type="term" value="P:protein transport"/>
    <property type="evidence" value="ECO:0007669"/>
    <property type="project" value="UniProtKB-KW"/>
</dbReference>
<dbReference type="SUPFAM" id="SSF54001">
    <property type="entry name" value="Cysteine proteinases"/>
    <property type="match status" value="1"/>
</dbReference>
<evidence type="ECO:0000256" key="4">
    <source>
        <dbReference type="ARBA" id="ARBA00022490"/>
    </source>
</evidence>
<comment type="catalytic activity">
    <reaction evidence="10">
        <text>[protein]-C-terminal L-amino acid-glycyl-phosphatidylethanolamide + H2O = [protein]-C-terminal L-amino acid-glycine + a 1,2-diacyl-sn-glycero-3-phosphoethanolamine</text>
        <dbReference type="Rhea" id="RHEA:67548"/>
        <dbReference type="Rhea" id="RHEA-COMP:17323"/>
        <dbReference type="Rhea" id="RHEA-COMP:17324"/>
        <dbReference type="ChEBI" id="CHEBI:15377"/>
        <dbReference type="ChEBI" id="CHEBI:64612"/>
        <dbReference type="ChEBI" id="CHEBI:172940"/>
        <dbReference type="ChEBI" id="CHEBI:172941"/>
    </reaction>
    <physiologicalReaction direction="left-to-right" evidence="10">
        <dbReference type="Rhea" id="RHEA:67549"/>
    </physiologicalReaction>
</comment>
<dbReference type="GO" id="GO:0035973">
    <property type="term" value="P:aggrephagy"/>
    <property type="evidence" value="ECO:0007669"/>
    <property type="project" value="TreeGrafter"/>
</dbReference>
<dbReference type="KEGG" id="pmrn:116956792"/>
<keyword evidence="5 11" id="KW-0645">Protease</keyword>
<dbReference type="RefSeq" id="XP_032834517.1">
    <property type="nucleotide sequence ID" value="XM_032978626.1"/>
</dbReference>
<dbReference type="InterPro" id="IPR005078">
    <property type="entry name" value="Peptidase_C54"/>
</dbReference>
<dbReference type="GO" id="GO:0005737">
    <property type="term" value="C:cytoplasm"/>
    <property type="evidence" value="ECO:0007669"/>
    <property type="project" value="UniProtKB-SubCell"/>
</dbReference>
<protein>
    <recommendedName>
        <fullName evidence="11">Cysteine protease</fullName>
        <ecNumber evidence="11">3.4.22.-</ecNumber>
    </recommendedName>
</protein>
<evidence type="ECO:0000256" key="8">
    <source>
        <dbReference type="ARBA" id="ARBA00022927"/>
    </source>
</evidence>
<organism evidence="13 14">
    <name type="scientific">Petromyzon marinus</name>
    <name type="common">Sea lamprey</name>
    <dbReference type="NCBI Taxonomy" id="7757"/>
    <lineage>
        <taxon>Eukaryota</taxon>
        <taxon>Metazoa</taxon>
        <taxon>Chordata</taxon>
        <taxon>Craniata</taxon>
        <taxon>Vertebrata</taxon>
        <taxon>Cyclostomata</taxon>
        <taxon>Hyperoartia</taxon>
        <taxon>Petromyzontiformes</taxon>
        <taxon>Petromyzontidae</taxon>
        <taxon>Petromyzon</taxon>
    </lineage>
</organism>
<evidence type="ECO:0000256" key="7">
    <source>
        <dbReference type="ARBA" id="ARBA00022807"/>
    </source>
</evidence>
<dbReference type="InterPro" id="IPR038765">
    <property type="entry name" value="Papain-like_cys_pep_sf"/>
</dbReference>
<keyword evidence="13" id="KW-1185">Reference proteome</keyword>
<dbReference type="GO" id="GO:0019786">
    <property type="term" value="F:protein-phosphatidylethanolamide deconjugating activity"/>
    <property type="evidence" value="ECO:0007669"/>
    <property type="project" value="InterPro"/>
</dbReference>
<reference evidence="14" key="1">
    <citation type="submission" date="2025-08" db="UniProtKB">
        <authorList>
            <consortium name="RefSeq"/>
        </authorList>
    </citation>
    <scope>IDENTIFICATION</scope>
    <source>
        <tissue evidence="14">Sperm</tissue>
    </source>
</reference>
<keyword evidence="9 11" id="KW-0072">Autophagy</keyword>
<dbReference type="PANTHER" id="PTHR22624">
    <property type="entry name" value="CYSTEINE PROTEASE ATG4"/>
    <property type="match status" value="1"/>
</dbReference>
<evidence type="ECO:0000256" key="6">
    <source>
        <dbReference type="ARBA" id="ARBA00022801"/>
    </source>
</evidence>
<dbReference type="GO" id="GO:0000423">
    <property type="term" value="P:mitophagy"/>
    <property type="evidence" value="ECO:0007669"/>
    <property type="project" value="TreeGrafter"/>
</dbReference>